<dbReference type="Pfam" id="PF13367">
    <property type="entry name" value="PrsW-protease"/>
    <property type="match status" value="1"/>
</dbReference>
<feature type="transmembrane region" description="Helical" evidence="1">
    <location>
        <begin position="33"/>
        <end position="54"/>
    </location>
</feature>
<feature type="transmembrane region" description="Helical" evidence="1">
    <location>
        <begin position="6"/>
        <end position="21"/>
    </location>
</feature>
<keyword evidence="1" id="KW-1133">Transmembrane helix</keyword>
<evidence type="ECO:0000313" key="2">
    <source>
        <dbReference type="EMBL" id="OGY99315.1"/>
    </source>
</evidence>
<keyword evidence="1" id="KW-0472">Membrane</keyword>
<comment type="caution">
    <text evidence="2">The sequence shown here is derived from an EMBL/GenBank/DDBJ whole genome shotgun (WGS) entry which is preliminary data.</text>
</comment>
<sequence length="232" mass="25231">MVLLAIFFGLIPGLAWLFFFLKEDAHPEPKKLIALTFVFGMMSAFVALIAQRLLNGALDKSVLELAAPLSNLHVGYLVVLALIEEFVKFGAAYFAIHKSASFDEPVDAMIYMVAAALGFATIENLGAVGDSVSGGQTALIANILTTTSLRFVGATLLHSLTSGIVGYHWATGIRQLKPAKYILEGLAIATVLHTVFNYLIISYGNLIYVVVFLVTVGFFVLNDFEKLKLRRV</sequence>
<reference evidence="2 3" key="1">
    <citation type="journal article" date="2016" name="Nat. Commun.">
        <title>Thousands of microbial genomes shed light on interconnected biogeochemical processes in an aquifer system.</title>
        <authorList>
            <person name="Anantharaman K."/>
            <person name="Brown C.T."/>
            <person name="Hug L.A."/>
            <person name="Sharon I."/>
            <person name="Castelle C.J."/>
            <person name="Probst A.J."/>
            <person name="Thomas B.C."/>
            <person name="Singh A."/>
            <person name="Wilkins M.J."/>
            <person name="Karaoz U."/>
            <person name="Brodie E.L."/>
            <person name="Williams K.H."/>
            <person name="Hubbard S.S."/>
            <person name="Banfield J.F."/>
        </authorList>
    </citation>
    <scope>NUCLEOTIDE SEQUENCE [LARGE SCALE GENOMIC DNA]</scope>
</reference>
<evidence type="ECO:0008006" key="4">
    <source>
        <dbReference type="Google" id="ProtNLM"/>
    </source>
</evidence>
<keyword evidence="1" id="KW-0812">Transmembrane</keyword>
<feature type="transmembrane region" description="Helical" evidence="1">
    <location>
        <begin position="108"/>
        <end position="129"/>
    </location>
</feature>
<feature type="transmembrane region" description="Helical" evidence="1">
    <location>
        <begin position="149"/>
        <end position="169"/>
    </location>
</feature>
<dbReference type="Proteomes" id="UP000178880">
    <property type="component" value="Unassembled WGS sequence"/>
</dbReference>
<dbReference type="GO" id="GO:0008233">
    <property type="term" value="F:peptidase activity"/>
    <property type="evidence" value="ECO:0007669"/>
    <property type="project" value="InterPro"/>
</dbReference>
<dbReference type="EMBL" id="MHLA01000017">
    <property type="protein sequence ID" value="OGY99315.1"/>
    <property type="molecule type" value="Genomic_DNA"/>
</dbReference>
<feature type="transmembrane region" description="Helical" evidence="1">
    <location>
        <begin position="206"/>
        <end position="224"/>
    </location>
</feature>
<protein>
    <recommendedName>
        <fullName evidence="4">Protease PrsW</fullName>
    </recommendedName>
</protein>
<gene>
    <name evidence="2" type="ORF">A2945_05105</name>
</gene>
<evidence type="ECO:0000256" key="1">
    <source>
        <dbReference type="SAM" id="Phobius"/>
    </source>
</evidence>
<dbReference type="STRING" id="1798650.A2945_05105"/>
<dbReference type="AlphaFoldDB" id="A0A1G2CD61"/>
<proteinExistence type="predicted"/>
<evidence type="ECO:0000313" key="3">
    <source>
        <dbReference type="Proteomes" id="UP000178880"/>
    </source>
</evidence>
<accession>A0A1G2CD61</accession>
<name>A0A1G2CD61_9BACT</name>
<dbReference type="PANTHER" id="PTHR36844">
    <property type="entry name" value="PROTEASE PRSW"/>
    <property type="match status" value="1"/>
</dbReference>
<dbReference type="PANTHER" id="PTHR36844:SF1">
    <property type="entry name" value="PROTEASE PRSW"/>
    <property type="match status" value="1"/>
</dbReference>
<organism evidence="2 3">
    <name type="scientific">Candidatus Liptonbacteria bacterium RIFCSPLOWO2_01_FULL_52_25</name>
    <dbReference type="NCBI Taxonomy" id="1798650"/>
    <lineage>
        <taxon>Bacteria</taxon>
        <taxon>Candidatus Liptoniibacteriota</taxon>
    </lineage>
</organism>
<feature type="transmembrane region" description="Helical" evidence="1">
    <location>
        <begin position="74"/>
        <end position="96"/>
    </location>
</feature>
<dbReference type="InterPro" id="IPR026898">
    <property type="entry name" value="PrsW"/>
</dbReference>